<evidence type="ECO:0000256" key="9">
    <source>
        <dbReference type="ARBA" id="ARBA00022833"/>
    </source>
</evidence>
<organism evidence="17 18">
    <name type="scientific">Thiopseudomonas denitrificans</name>
    <dbReference type="NCBI Taxonomy" id="1501432"/>
    <lineage>
        <taxon>Bacteria</taxon>
        <taxon>Pseudomonadati</taxon>
        <taxon>Pseudomonadota</taxon>
        <taxon>Gammaproteobacteria</taxon>
        <taxon>Pseudomonadales</taxon>
        <taxon>Pseudomonadaceae</taxon>
        <taxon>Thiopseudomonas</taxon>
    </lineage>
</organism>
<evidence type="ECO:0000256" key="13">
    <source>
        <dbReference type="PIRSR" id="PIRSR000382-2"/>
    </source>
</evidence>
<feature type="binding site" evidence="11 12">
    <location>
        <begin position="439"/>
        <end position="441"/>
    </location>
    <ligand>
        <name>L-homocysteine</name>
        <dbReference type="ChEBI" id="CHEBI:58199"/>
    </ligand>
</feature>
<dbReference type="GO" id="GO:0008270">
    <property type="term" value="F:zinc ion binding"/>
    <property type="evidence" value="ECO:0007669"/>
    <property type="project" value="InterPro"/>
</dbReference>
<dbReference type="Pfam" id="PF01717">
    <property type="entry name" value="Meth_synt_2"/>
    <property type="match status" value="1"/>
</dbReference>
<dbReference type="GO" id="GO:0003871">
    <property type="term" value="F:5-methyltetrahydropteroyltriglutamate-homocysteine S-methyltransferase activity"/>
    <property type="evidence" value="ECO:0007669"/>
    <property type="project" value="UniProtKB-UniRule"/>
</dbReference>
<keyword evidence="10 11" id="KW-0486">Methionine biosynthesis</keyword>
<keyword evidence="6 11" id="KW-0808">Transferase</keyword>
<evidence type="ECO:0000256" key="3">
    <source>
        <dbReference type="ARBA" id="ARBA00009553"/>
    </source>
</evidence>
<feature type="domain" description="Cobalamin-independent methionine synthase MetE C-terminal/archaeal" evidence="15">
    <location>
        <begin position="434"/>
        <end position="756"/>
    </location>
</feature>
<dbReference type="InterPro" id="IPR006276">
    <property type="entry name" value="Cobalamin-indep_Met_synthase"/>
</dbReference>
<comment type="function">
    <text evidence="1 11">Catalyzes the transfer of a methyl group from 5-methyltetrahydrofolate to homocysteine resulting in methionine formation.</text>
</comment>
<dbReference type="EMBL" id="SNYK01000002">
    <property type="protein sequence ID" value="TDQ39444.1"/>
    <property type="molecule type" value="Genomic_DNA"/>
</dbReference>
<evidence type="ECO:0000259" key="15">
    <source>
        <dbReference type="Pfam" id="PF01717"/>
    </source>
</evidence>
<feature type="binding site" evidence="11">
    <location>
        <position position="673"/>
    </location>
    <ligand>
        <name>Zn(2+)</name>
        <dbReference type="ChEBI" id="CHEBI:29105"/>
        <note>catalytic</note>
    </ligand>
</feature>
<dbReference type="InterPro" id="IPR002629">
    <property type="entry name" value="Met_Synth_C/arc"/>
</dbReference>
<comment type="caution">
    <text evidence="17">The sequence shown here is derived from an EMBL/GenBank/DDBJ whole genome shotgun (WGS) entry which is preliminary data.</text>
</comment>
<feature type="domain" description="Cobalamin-independent methionine synthase MetE N-terminal" evidence="16">
    <location>
        <begin position="4"/>
        <end position="316"/>
    </location>
</feature>
<feature type="binding site" evidence="11">
    <location>
        <position position="613"/>
    </location>
    <ligand>
        <name>5-methyltetrahydropteroyltri-L-glutamate</name>
        <dbReference type="ChEBI" id="CHEBI:58207"/>
    </ligand>
</feature>
<feature type="binding site" evidence="12">
    <location>
        <position position="19"/>
    </location>
    <ligand>
        <name>5-methyltetrahydropteroyltri-L-glutamate</name>
        <dbReference type="ChEBI" id="CHEBI:58207"/>
    </ligand>
</feature>
<evidence type="ECO:0000259" key="16">
    <source>
        <dbReference type="Pfam" id="PF08267"/>
    </source>
</evidence>
<dbReference type="RefSeq" id="WP_101497422.1">
    <property type="nucleotide sequence ID" value="NZ_LNJZ01000009.1"/>
</dbReference>
<feature type="binding site" evidence="13">
    <location>
        <position position="673"/>
    </location>
    <ligand>
        <name>Zn(2+)</name>
        <dbReference type="ChEBI" id="CHEBI:29105"/>
        <label>1</label>
        <note>catalytic</note>
    </ligand>
</feature>
<evidence type="ECO:0000256" key="7">
    <source>
        <dbReference type="ARBA" id="ARBA00022723"/>
    </source>
</evidence>
<accession>A0A4R6U8Q6</accession>
<reference evidence="17 18" key="1">
    <citation type="submission" date="2019-03" db="EMBL/GenBank/DDBJ databases">
        <title>Genomic Encyclopedia of Type Strains, Phase IV (KMG-IV): sequencing the most valuable type-strain genomes for metagenomic binning, comparative biology and taxonomic classification.</title>
        <authorList>
            <person name="Goeker M."/>
        </authorList>
    </citation>
    <scope>NUCLEOTIDE SEQUENCE [LARGE SCALE GENOMIC DNA]</scope>
    <source>
        <strain evidence="17 18">DSM 28679</strain>
    </source>
</reference>
<keyword evidence="4 11" id="KW-0489">Methyltransferase</keyword>
<comment type="cofactor">
    <cofactor evidence="13">
        <name>Zn(2+)</name>
        <dbReference type="ChEBI" id="CHEBI:29105"/>
    </cofactor>
    <text evidence="13">Binds 2 Zn(2+) ions per subunit.</text>
</comment>
<dbReference type="PANTHER" id="PTHR30519">
    <property type="entry name" value="5-METHYLTETRAHYDROPTEROYLTRIGLUTAMATE--HOMOCYSTEINE METHYLTRANSFERASE"/>
    <property type="match status" value="1"/>
</dbReference>
<comment type="pathway">
    <text evidence="2 11">Amino-acid biosynthesis; L-methionine biosynthesis via de novo pathway; L-methionine from L-homocysteine (MetE route): step 1/1.</text>
</comment>
<evidence type="ECO:0000256" key="1">
    <source>
        <dbReference type="ARBA" id="ARBA00002777"/>
    </source>
</evidence>
<feature type="binding site" evidence="11 12">
    <location>
        <position position="492"/>
    </location>
    <ligand>
        <name>L-methionine</name>
        <dbReference type="ChEBI" id="CHEBI:57844"/>
    </ligand>
</feature>
<dbReference type="Gene3D" id="3.20.20.210">
    <property type="match status" value="2"/>
</dbReference>
<dbReference type="FunFam" id="3.20.20.210:FF:000003">
    <property type="entry name" value="5-methyltetrahydropteroyltriglutamate--homocysteine methyltransferase"/>
    <property type="match status" value="1"/>
</dbReference>
<dbReference type="EC" id="2.1.1.14" evidence="11"/>
<evidence type="ECO:0000256" key="4">
    <source>
        <dbReference type="ARBA" id="ARBA00022603"/>
    </source>
</evidence>
<dbReference type="PIRSF" id="PIRSF000382">
    <property type="entry name" value="MeTrfase_B12_ind"/>
    <property type="match status" value="1"/>
</dbReference>
<evidence type="ECO:0000313" key="17">
    <source>
        <dbReference type="EMBL" id="TDQ39444.1"/>
    </source>
</evidence>
<name>A0A4R6U8Q6_9GAMM</name>
<dbReference type="AlphaFoldDB" id="A0A4R6U8Q6"/>
<feature type="binding site" evidence="13">
    <location>
        <position position="734"/>
    </location>
    <ligand>
        <name>Zn(2+)</name>
        <dbReference type="ChEBI" id="CHEBI:29105"/>
        <label>1</label>
        <note>catalytic</note>
    </ligand>
</feature>
<evidence type="ECO:0000256" key="10">
    <source>
        <dbReference type="ARBA" id="ARBA00023167"/>
    </source>
</evidence>
<feature type="active site" description="Proton donor" evidence="11 14">
    <location>
        <position position="702"/>
    </location>
</feature>
<feature type="binding site" evidence="11">
    <location>
        <position position="649"/>
    </location>
    <ligand>
        <name>Zn(2+)</name>
        <dbReference type="ChEBI" id="CHEBI:29105"/>
        <note>catalytic</note>
    </ligand>
</feature>
<feature type="binding site" evidence="11 12">
    <location>
        <begin position="523"/>
        <end position="524"/>
    </location>
    <ligand>
        <name>5-methyltetrahydropteroyltri-L-glutamate</name>
        <dbReference type="ChEBI" id="CHEBI:58207"/>
    </ligand>
</feature>
<evidence type="ECO:0000256" key="5">
    <source>
        <dbReference type="ARBA" id="ARBA00022605"/>
    </source>
</evidence>
<feature type="binding site" evidence="12">
    <location>
        <position position="123"/>
    </location>
    <ligand>
        <name>5-methyltetrahydropteroyltri-L-glutamate</name>
        <dbReference type="ChEBI" id="CHEBI:58207"/>
    </ligand>
</feature>
<dbReference type="OrthoDB" id="244285at2"/>
<dbReference type="UniPathway" id="UPA00051">
    <property type="reaction ID" value="UER00082"/>
</dbReference>
<comment type="similarity">
    <text evidence="3 11">Belongs to the vitamin-B12 independent methionine synthase family.</text>
</comment>
<evidence type="ECO:0000256" key="8">
    <source>
        <dbReference type="ARBA" id="ARBA00022737"/>
    </source>
</evidence>
<evidence type="ECO:0000256" key="14">
    <source>
        <dbReference type="PIRSR" id="PIRSR000382-3"/>
    </source>
</evidence>
<feature type="binding site" evidence="13">
    <location>
        <position position="651"/>
    </location>
    <ligand>
        <name>Zn(2+)</name>
        <dbReference type="ChEBI" id="CHEBI:29105"/>
        <label>1</label>
        <note>catalytic</note>
    </ligand>
</feature>
<dbReference type="HAMAP" id="MF_00172">
    <property type="entry name" value="Meth_synth"/>
    <property type="match status" value="1"/>
</dbReference>
<dbReference type="GO" id="GO:0032259">
    <property type="term" value="P:methylation"/>
    <property type="evidence" value="ECO:0007669"/>
    <property type="project" value="UniProtKB-KW"/>
</dbReference>
<evidence type="ECO:0000256" key="2">
    <source>
        <dbReference type="ARBA" id="ARBA00004681"/>
    </source>
</evidence>
<dbReference type="CDD" id="cd03311">
    <property type="entry name" value="CIMS_C_terminal_like"/>
    <property type="match status" value="1"/>
</dbReference>
<sequence length="766" mass="86536">MALAHNLGFPRIGGDRELKKAVEAYWKGDISQEQLQQTGRELRAKHWQLQKDAGIELLPVGDFAWYDQVLTHSLTFGAIPERFLKAGEKPTLDTLFAIARGVVGSSCCGGAHAQEMTKWFDTNYHYLVPELTSDQQFSLSWNELFEEVDEALALGHKVKPVIIGPLTWLWLAKEKEAGFNRLDLLERLLPVYGEILRKLNSQGVEWVQIDEPILGLDLPQEWKNAFERAYNLLQTEPGKKLIATYFSGLDDNLGLAANLPVDGLHIDLVRAPEQYPTILDRLPAYKVLSLGVVNGRNVWRADLEKILETLNHAHERLGDRLWVAPSCSLLHSPVDLAREDQLDDELKSWLAFAVQKCEEVAILAEAINNPDSAKVQAALEQSRKVQASRAASPRIHKPQVQQRIAAISSKDSQRNSPFAERIKLQRERLNLPLFPTTTIGSFPQTADIRAARQGLRQGKLSEAQYKAAMQEQIRLAVEVQEELGLDVLVHGEAERNDMVEYFAEQLDGYLFTRFGWVQSYGSRCVKPAVIYGDISRPEAMTVEWIAYAQQQTGKIMKGMLTGPVTMLMWSFPREDLTRKQQAQQLALAIRDEVVDLEAAGIKIIQIDEAAFREGLPLRRADWQEYLDWATESFRLTASGVRDETQIHTHMCYSEFNDVIAAIAAMDADVITIETSRSQMELLDAFESFHYPNDIGPGVYDIHSPRVPDSEEMANLLRKAAQRLPVEQLWANPDCGLKTRGWPETKAALEHMVTAAKQLREEYAREV</sequence>
<feature type="binding site" evidence="11 12">
    <location>
        <begin position="439"/>
        <end position="441"/>
    </location>
    <ligand>
        <name>L-methionine</name>
        <dbReference type="ChEBI" id="CHEBI:57844"/>
    </ligand>
</feature>
<feature type="binding site" evidence="11">
    <location>
        <position position="734"/>
    </location>
    <ligand>
        <name>Zn(2+)</name>
        <dbReference type="ChEBI" id="CHEBI:29105"/>
        <note>catalytic</note>
    </ligand>
</feature>
<feature type="binding site" evidence="11 12">
    <location>
        <position position="607"/>
    </location>
    <ligand>
        <name>L-homocysteine</name>
        <dbReference type="ChEBI" id="CHEBI:58199"/>
    </ligand>
</feature>
<comment type="cofactor">
    <cofactor evidence="11">
        <name>Zn(2+)</name>
        <dbReference type="ChEBI" id="CHEBI:29105"/>
    </cofactor>
    <text evidence="11">Binds 1 zinc ion per subunit.</text>
</comment>
<feature type="binding site" evidence="11 12">
    <location>
        <position position="607"/>
    </location>
    <ligand>
        <name>L-methionine</name>
        <dbReference type="ChEBI" id="CHEBI:57844"/>
    </ligand>
</feature>
<feature type="binding site" evidence="11 12">
    <location>
        <position position="569"/>
    </location>
    <ligand>
        <name>5-methyltetrahydropteroyltri-L-glutamate</name>
        <dbReference type="ChEBI" id="CHEBI:58207"/>
    </ligand>
</feature>
<keyword evidence="9 11" id="KW-0862">Zinc</keyword>
<evidence type="ECO:0000313" key="18">
    <source>
        <dbReference type="Proteomes" id="UP000294575"/>
    </source>
</evidence>
<feature type="binding site" evidence="13">
    <location>
        <position position="649"/>
    </location>
    <ligand>
        <name>Zn(2+)</name>
        <dbReference type="ChEBI" id="CHEBI:29105"/>
        <label>1</label>
        <note>catalytic</note>
    </ligand>
</feature>
<feature type="binding site" evidence="11">
    <location>
        <begin position="16"/>
        <end position="19"/>
    </location>
    <ligand>
        <name>5-methyltetrahydropteroyltri-L-glutamate</name>
        <dbReference type="ChEBI" id="CHEBI:58207"/>
    </ligand>
</feature>
<keyword evidence="8 11" id="KW-0677">Repeat</keyword>
<dbReference type="NCBIfam" id="NF003556">
    <property type="entry name" value="PRK05222.1"/>
    <property type="match status" value="1"/>
</dbReference>
<evidence type="ECO:0000256" key="12">
    <source>
        <dbReference type="PIRSR" id="PIRSR000382-1"/>
    </source>
</evidence>
<gene>
    <name evidence="11" type="primary">metE</name>
    <name evidence="17" type="ORF">DFQ45_102138</name>
</gene>
<dbReference type="Pfam" id="PF08267">
    <property type="entry name" value="Meth_synt_1"/>
    <property type="match status" value="1"/>
</dbReference>
<feature type="binding site" evidence="11">
    <location>
        <position position="118"/>
    </location>
    <ligand>
        <name>5-methyltetrahydropteroyltri-L-glutamate</name>
        <dbReference type="ChEBI" id="CHEBI:58207"/>
    </ligand>
</feature>
<feature type="binding site" evidence="11">
    <location>
        <position position="651"/>
    </location>
    <ligand>
        <name>Zn(2+)</name>
        <dbReference type="ChEBI" id="CHEBI:29105"/>
        <note>catalytic</note>
    </ligand>
</feature>
<feature type="binding site" evidence="11">
    <location>
        <position position="492"/>
    </location>
    <ligand>
        <name>L-homocysteine</name>
        <dbReference type="ChEBI" id="CHEBI:58199"/>
    </ligand>
</feature>
<dbReference type="Proteomes" id="UP000294575">
    <property type="component" value="Unassembled WGS sequence"/>
</dbReference>
<keyword evidence="7 11" id="KW-0479">Metal-binding</keyword>
<dbReference type="InterPro" id="IPR013215">
    <property type="entry name" value="Cbl-indep_Met_Synth_N"/>
</dbReference>
<keyword evidence="18" id="KW-1185">Reference proteome</keyword>
<comment type="catalytic activity">
    <reaction evidence="11">
        <text>5-methyltetrahydropteroyltri-L-glutamate + L-homocysteine = tetrahydropteroyltri-L-glutamate + L-methionine</text>
        <dbReference type="Rhea" id="RHEA:21196"/>
        <dbReference type="ChEBI" id="CHEBI:57844"/>
        <dbReference type="ChEBI" id="CHEBI:58140"/>
        <dbReference type="ChEBI" id="CHEBI:58199"/>
        <dbReference type="ChEBI" id="CHEBI:58207"/>
        <dbReference type="EC" id="2.1.1.14"/>
    </reaction>
</comment>
<dbReference type="NCBIfam" id="TIGR01371">
    <property type="entry name" value="met_syn_B12ind"/>
    <property type="match status" value="1"/>
</dbReference>
<evidence type="ECO:0000256" key="6">
    <source>
        <dbReference type="ARBA" id="ARBA00022679"/>
    </source>
</evidence>
<evidence type="ECO:0000256" key="11">
    <source>
        <dbReference type="HAMAP-Rule" id="MF_00172"/>
    </source>
</evidence>
<proteinExistence type="inferred from homology"/>
<protein>
    <recommendedName>
        <fullName evidence="11">5-methyltetrahydropteroyltriglutamate--homocysteine methyltransferase</fullName>
        <ecNumber evidence="11">2.1.1.14</ecNumber>
    </recommendedName>
    <alternativeName>
        <fullName evidence="11">Cobalamin-independent methionine synthase</fullName>
    </alternativeName>
    <alternativeName>
        <fullName evidence="11">Methionine synthase, vitamin-B12 independent isozyme</fullName>
    </alternativeName>
</protein>
<dbReference type="InterPro" id="IPR038071">
    <property type="entry name" value="UROD/MetE-like_sf"/>
</dbReference>
<dbReference type="CDD" id="cd03312">
    <property type="entry name" value="CIMS_N_terminal_like"/>
    <property type="match status" value="1"/>
</dbReference>
<keyword evidence="5 11" id="KW-0028">Amino-acid biosynthesis</keyword>
<dbReference type="GO" id="GO:0071265">
    <property type="term" value="P:L-methionine biosynthetic process"/>
    <property type="evidence" value="ECO:0007669"/>
    <property type="project" value="UniProtKB-ARBA"/>
</dbReference>
<dbReference type="SUPFAM" id="SSF51726">
    <property type="entry name" value="UROD/MetE-like"/>
    <property type="match status" value="2"/>
</dbReference>
<dbReference type="FunFam" id="3.20.20.210:FF:000002">
    <property type="entry name" value="5-methyltetrahydropteroyltriglutamate--homocysteine methyltransferase"/>
    <property type="match status" value="1"/>
</dbReference>